<evidence type="ECO:0000256" key="4">
    <source>
        <dbReference type="ARBA" id="ARBA00022989"/>
    </source>
</evidence>
<dbReference type="InterPro" id="IPR011701">
    <property type="entry name" value="MFS"/>
</dbReference>
<evidence type="ECO:0000259" key="7">
    <source>
        <dbReference type="PROSITE" id="PS50850"/>
    </source>
</evidence>
<feature type="transmembrane region" description="Helical" evidence="6">
    <location>
        <begin position="100"/>
        <end position="120"/>
    </location>
</feature>
<evidence type="ECO:0000256" key="1">
    <source>
        <dbReference type="ARBA" id="ARBA00004141"/>
    </source>
</evidence>
<dbReference type="STRING" id="264198.Reut_B5791"/>
<dbReference type="InterPro" id="IPR036259">
    <property type="entry name" value="MFS_trans_sf"/>
</dbReference>
<keyword evidence="4 6" id="KW-1133">Transmembrane helix</keyword>
<protein>
    <submittedName>
        <fullName evidence="8">Major facilitator superfamily MFS_1</fullName>
    </submittedName>
</protein>
<dbReference type="PANTHER" id="PTHR23505">
    <property type="entry name" value="SPINSTER"/>
    <property type="match status" value="1"/>
</dbReference>
<feature type="domain" description="Major facilitator superfamily (MFS) profile" evidence="7">
    <location>
        <begin position="34"/>
        <end position="444"/>
    </location>
</feature>
<dbReference type="HOGENOM" id="CLU_001265_5_12_4"/>
<feature type="transmembrane region" description="Helical" evidence="6">
    <location>
        <begin position="253"/>
        <end position="274"/>
    </location>
</feature>
<feature type="transmembrane region" description="Helical" evidence="6">
    <location>
        <begin position="388"/>
        <end position="413"/>
    </location>
</feature>
<evidence type="ECO:0000256" key="5">
    <source>
        <dbReference type="ARBA" id="ARBA00023136"/>
    </source>
</evidence>
<comment type="subcellular location">
    <subcellularLocation>
        <location evidence="1">Membrane</location>
        <topology evidence="1">Multi-pass membrane protein</topology>
    </subcellularLocation>
</comment>
<feature type="transmembrane region" description="Helical" evidence="6">
    <location>
        <begin position="159"/>
        <end position="182"/>
    </location>
</feature>
<dbReference type="Gene3D" id="1.20.1250.20">
    <property type="entry name" value="MFS general substrate transporter like domains"/>
    <property type="match status" value="2"/>
</dbReference>
<evidence type="ECO:0000256" key="6">
    <source>
        <dbReference type="SAM" id="Phobius"/>
    </source>
</evidence>
<dbReference type="KEGG" id="reu:Reut_B5791"/>
<dbReference type="AlphaFoldDB" id="Q46P00"/>
<keyword evidence="3 6" id="KW-0812">Transmembrane</keyword>
<keyword evidence="2" id="KW-0813">Transport</keyword>
<sequence length="454" mass="47912">MLESPTTIQSPPRSSAVAAPTPAKSAVAPGGWALLCVLTLVYIVSFIDRGAISLVVGPIKQDLGATDLEVSWLLGLSFMLLYSVLGIPAGYLVDLYRRKYLLSGAILMWSGVQMLCGLSNTYWHLFLARIGLGVGEAMLPPAASSMIRDAFPPERRGLAFGIYNIGPLLGTGLALVLGSFLLTFAASGKLAGVPLLGALKPWQFVLIVPGLLGVPLAALTLLLREPPRRDAVVHADRVTYPAALRFAWQQRAVYGPLWIAICLYGIAIGSQLAWLPEIINRSMGIARPEIGKTLGAISLVASPLGLLFFGSVADKLQKRWSDAPVRVAIGSTAVAALITACFPLIHSAQLGAIAYGAQTFFFAIFAVAGGATMANFTPGNMMGKLTALYYLITNLLGLALGPTVCALVARLLFNGPNALGHAFVACYVVSVGIAVCLLVRVSRALQVATQRRAS</sequence>
<evidence type="ECO:0000313" key="8">
    <source>
        <dbReference type="EMBL" id="AAZ65134.1"/>
    </source>
</evidence>
<evidence type="ECO:0000256" key="2">
    <source>
        <dbReference type="ARBA" id="ARBA00022448"/>
    </source>
</evidence>
<feature type="transmembrane region" description="Helical" evidence="6">
    <location>
        <begin position="325"/>
        <end position="346"/>
    </location>
</feature>
<dbReference type="SUPFAM" id="SSF103473">
    <property type="entry name" value="MFS general substrate transporter"/>
    <property type="match status" value="1"/>
</dbReference>
<proteinExistence type="predicted"/>
<dbReference type="PANTHER" id="PTHR23505:SF79">
    <property type="entry name" value="PROTEIN SPINSTER"/>
    <property type="match status" value="1"/>
</dbReference>
<dbReference type="InterPro" id="IPR044770">
    <property type="entry name" value="MFS_spinster-like"/>
</dbReference>
<reference evidence="8" key="1">
    <citation type="submission" date="2005-08" db="EMBL/GenBank/DDBJ databases">
        <title>Complete sequence of chromosome 2 of Ralstonia eutropha JMP134.</title>
        <authorList>
            <person name="Copeland A."/>
            <person name="Lucas S."/>
            <person name="Lapidus A."/>
            <person name="Barry K."/>
            <person name="Detter J.C."/>
            <person name="Glavina T."/>
            <person name="Hammon N."/>
            <person name="Israni S."/>
            <person name="Pitluck S."/>
            <person name="Goltsman E."/>
            <person name="Martinez M."/>
            <person name="Schmutz J."/>
            <person name="Larimer F."/>
            <person name="Land M."/>
            <person name="Lykidis A."/>
            <person name="Richardson P."/>
        </authorList>
    </citation>
    <scope>NUCLEOTIDE SEQUENCE [LARGE SCALE GENOMIC DNA]</scope>
    <source>
        <strain evidence="8">JMP134</strain>
    </source>
</reference>
<keyword evidence="5 6" id="KW-0472">Membrane</keyword>
<feature type="transmembrane region" description="Helical" evidence="6">
    <location>
        <begin position="352"/>
        <end position="376"/>
    </location>
</feature>
<evidence type="ECO:0000256" key="3">
    <source>
        <dbReference type="ARBA" id="ARBA00022692"/>
    </source>
</evidence>
<name>Q46P00_CUPPJ</name>
<dbReference type="Pfam" id="PF07690">
    <property type="entry name" value="MFS_1"/>
    <property type="match status" value="1"/>
</dbReference>
<feature type="transmembrane region" description="Helical" evidence="6">
    <location>
        <begin position="202"/>
        <end position="223"/>
    </location>
</feature>
<accession>Q46P00</accession>
<feature type="transmembrane region" description="Helical" evidence="6">
    <location>
        <begin position="294"/>
        <end position="313"/>
    </location>
</feature>
<dbReference type="EMBL" id="CP000091">
    <property type="protein sequence ID" value="AAZ65134.1"/>
    <property type="molecule type" value="Genomic_DNA"/>
</dbReference>
<feature type="transmembrane region" description="Helical" evidence="6">
    <location>
        <begin position="72"/>
        <end position="93"/>
    </location>
</feature>
<gene>
    <name evidence="8" type="ordered locus">Reut_B5791</name>
</gene>
<dbReference type="InterPro" id="IPR020846">
    <property type="entry name" value="MFS_dom"/>
</dbReference>
<feature type="transmembrane region" description="Helical" evidence="6">
    <location>
        <begin position="32"/>
        <end position="52"/>
    </location>
</feature>
<feature type="transmembrane region" description="Helical" evidence="6">
    <location>
        <begin position="419"/>
        <end position="441"/>
    </location>
</feature>
<dbReference type="PROSITE" id="PS50850">
    <property type="entry name" value="MFS"/>
    <property type="match status" value="1"/>
</dbReference>
<dbReference type="GO" id="GO:0016020">
    <property type="term" value="C:membrane"/>
    <property type="evidence" value="ECO:0007669"/>
    <property type="project" value="UniProtKB-SubCell"/>
</dbReference>
<dbReference type="eggNOG" id="COG0477">
    <property type="taxonomic scope" value="Bacteria"/>
</dbReference>
<dbReference type="GO" id="GO:0022857">
    <property type="term" value="F:transmembrane transporter activity"/>
    <property type="evidence" value="ECO:0007669"/>
    <property type="project" value="InterPro"/>
</dbReference>
<organism evidence="8">
    <name type="scientific">Cupriavidus pinatubonensis (strain JMP 134 / LMG 1197)</name>
    <name type="common">Cupriavidus necator (strain JMP 134)</name>
    <dbReference type="NCBI Taxonomy" id="264198"/>
    <lineage>
        <taxon>Bacteria</taxon>
        <taxon>Pseudomonadati</taxon>
        <taxon>Pseudomonadota</taxon>
        <taxon>Betaproteobacteria</taxon>
        <taxon>Burkholderiales</taxon>
        <taxon>Burkholderiaceae</taxon>
        <taxon>Cupriavidus</taxon>
    </lineage>
</organism>